<evidence type="ECO:0008006" key="11">
    <source>
        <dbReference type="Google" id="ProtNLM"/>
    </source>
</evidence>
<name>A0A834IZG4_RHYFE</name>
<evidence type="ECO:0000256" key="3">
    <source>
        <dbReference type="ARBA" id="ARBA00022617"/>
    </source>
</evidence>
<dbReference type="EMBL" id="JAACXV010000016">
    <property type="protein sequence ID" value="KAF7287110.1"/>
    <property type="molecule type" value="Genomic_DNA"/>
</dbReference>
<comment type="caution">
    <text evidence="9">The sequence shown here is derived from an EMBL/GenBank/DDBJ whole genome shotgun (WGS) entry which is preliminary data.</text>
</comment>
<keyword evidence="4 8" id="KW-0479">Metal-binding</keyword>
<evidence type="ECO:0000313" key="9">
    <source>
        <dbReference type="EMBL" id="KAF7287110.1"/>
    </source>
</evidence>
<dbReference type="SUPFAM" id="SSF48264">
    <property type="entry name" value="Cytochrome P450"/>
    <property type="match status" value="1"/>
</dbReference>
<evidence type="ECO:0000256" key="8">
    <source>
        <dbReference type="PIRSR" id="PIRSR602401-1"/>
    </source>
</evidence>
<reference evidence="9" key="1">
    <citation type="submission" date="2020-08" db="EMBL/GenBank/DDBJ databases">
        <title>Genome sequencing and assembly of the red palm weevil Rhynchophorus ferrugineus.</title>
        <authorList>
            <person name="Dias G.B."/>
            <person name="Bergman C.M."/>
            <person name="Manee M."/>
        </authorList>
    </citation>
    <scope>NUCLEOTIDE SEQUENCE</scope>
    <source>
        <strain evidence="9">AA-2017</strain>
        <tissue evidence="9">Whole larva</tissue>
    </source>
</reference>
<evidence type="ECO:0000256" key="6">
    <source>
        <dbReference type="ARBA" id="ARBA00023004"/>
    </source>
</evidence>
<evidence type="ECO:0000256" key="4">
    <source>
        <dbReference type="ARBA" id="ARBA00022723"/>
    </source>
</evidence>
<evidence type="ECO:0000256" key="1">
    <source>
        <dbReference type="ARBA" id="ARBA00001971"/>
    </source>
</evidence>
<organism evidence="9 10">
    <name type="scientific">Rhynchophorus ferrugineus</name>
    <name type="common">Red palm weevil</name>
    <name type="synonym">Curculio ferrugineus</name>
    <dbReference type="NCBI Taxonomy" id="354439"/>
    <lineage>
        <taxon>Eukaryota</taxon>
        <taxon>Metazoa</taxon>
        <taxon>Ecdysozoa</taxon>
        <taxon>Arthropoda</taxon>
        <taxon>Hexapoda</taxon>
        <taxon>Insecta</taxon>
        <taxon>Pterygota</taxon>
        <taxon>Neoptera</taxon>
        <taxon>Endopterygota</taxon>
        <taxon>Coleoptera</taxon>
        <taxon>Polyphaga</taxon>
        <taxon>Cucujiformia</taxon>
        <taxon>Curculionidae</taxon>
        <taxon>Dryophthorinae</taxon>
        <taxon>Rhynchophorus</taxon>
    </lineage>
</organism>
<evidence type="ECO:0000256" key="7">
    <source>
        <dbReference type="ARBA" id="ARBA00023033"/>
    </source>
</evidence>
<dbReference type="Pfam" id="PF00067">
    <property type="entry name" value="p450"/>
    <property type="match status" value="1"/>
</dbReference>
<dbReference type="InterPro" id="IPR036396">
    <property type="entry name" value="Cyt_P450_sf"/>
</dbReference>
<dbReference type="GO" id="GO:0005506">
    <property type="term" value="F:iron ion binding"/>
    <property type="evidence" value="ECO:0007669"/>
    <property type="project" value="InterPro"/>
</dbReference>
<keyword evidence="10" id="KW-1185">Reference proteome</keyword>
<keyword evidence="5" id="KW-0560">Oxidoreductase</keyword>
<dbReference type="GO" id="GO:0016705">
    <property type="term" value="F:oxidoreductase activity, acting on paired donors, with incorporation or reduction of molecular oxygen"/>
    <property type="evidence" value="ECO:0007669"/>
    <property type="project" value="InterPro"/>
</dbReference>
<dbReference type="InterPro" id="IPR002401">
    <property type="entry name" value="Cyt_P450_E_grp-I"/>
</dbReference>
<dbReference type="PANTHER" id="PTHR24279:SF120">
    <property type="entry name" value="CYTOCHROME P450"/>
    <property type="match status" value="1"/>
</dbReference>
<feature type="binding site" description="axial binding residue" evidence="8">
    <location>
        <position position="456"/>
    </location>
    <ligand>
        <name>heme</name>
        <dbReference type="ChEBI" id="CHEBI:30413"/>
    </ligand>
    <ligandPart>
        <name>Fe</name>
        <dbReference type="ChEBI" id="CHEBI:18248"/>
    </ligandPart>
</feature>
<evidence type="ECO:0000256" key="2">
    <source>
        <dbReference type="ARBA" id="ARBA00010617"/>
    </source>
</evidence>
<keyword evidence="3 8" id="KW-0349">Heme</keyword>
<sequence>MIYISSTKFNSYQTWQGEMFCMKCVVRCVRADILPRGGALSRIARQSSTTVTKTIDDVPGPKGLPLIGTTLSLLMAGSTPKLHHYIDKRHKEYGSIFKESIGPVPCIFISDAKTIRDVFAHEGKYPIHVLPEAWTTYNTLHNVSRGIFFMDGEEWWHFRRILNAALMKGDQEWLEDSCVPAVENIMRRIRTVSSCTSSYPDMEQILYSWSLEVIISVLVGPQNYLLAKDQIADRVDELASTLRLIFETSSKLMLISSKFAAKFGIPRWQRFEAAVSTALHNVANLVELLLNNYVRENEGLLGKLRGKMTTNELSRIVTDLILAAGDTTAYSMEWTLYLIGKNLDVQKKLREQIAEDEKKSQCWTSNLYLKNTIKESLRLYPVAPFLTRILPKPATIQGYYMPAGSVLIMSIFSTGRDAINFPNPLKFDPDRWMRDDNNGVAARSASIPFAIGSRSCIGKKLAEKQLQITLGELVRNFHVTVDNSEDVDVILEMVAIPSEKIKFQFSNLE</sequence>
<dbReference type="InterPro" id="IPR050479">
    <property type="entry name" value="CYP11_CYP27_families"/>
</dbReference>
<dbReference type="PRINTS" id="PR00463">
    <property type="entry name" value="EP450I"/>
</dbReference>
<comment type="cofactor">
    <cofactor evidence="1 8">
        <name>heme</name>
        <dbReference type="ChEBI" id="CHEBI:30413"/>
    </cofactor>
</comment>
<dbReference type="AlphaFoldDB" id="A0A834IZG4"/>
<evidence type="ECO:0000256" key="5">
    <source>
        <dbReference type="ARBA" id="ARBA00023002"/>
    </source>
</evidence>
<dbReference type="GO" id="GO:0020037">
    <property type="term" value="F:heme binding"/>
    <property type="evidence" value="ECO:0007669"/>
    <property type="project" value="InterPro"/>
</dbReference>
<comment type="similarity">
    <text evidence="2">Belongs to the cytochrome P450 family.</text>
</comment>
<dbReference type="PANTHER" id="PTHR24279">
    <property type="entry name" value="CYTOCHROME P450"/>
    <property type="match status" value="1"/>
</dbReference>
<dbReference type="CDD" id="cd11054">
    <property type="entry name" value="CYP24A1-like"/>
    <property type="match status" value="1"/>
</dbReference>
<dbReference type="OrthoDB" id="3945418at2759"/>
<gene>
    <name evidence="9" type="ORF">GWI33_002487</name>
</gene>
<proteinExistence type="inferred from homology"/>
<keyword evidence="6 8" id="KW-0408">Iron</keyword>
<keyword evidence="7" id="KW-0503">Monooxygenase</keyword>
<dbReference type="Gene3D" id="1.10.630.10">
    <property type="entry name" value="Cytochrome P450"/>
    <property type="match status" value="1"/>
</dbReference>
<protein>
    <recommendedName>
        <fullName evidence="11">Cytochrome P450</fullName>
    </recommendedName>
</protein>
<dbReference type="InterPro" id="IPR001128">
    <property type="entry name" value="Cyt_P450"/>
</dbReference>
<dbReference type="Proteomes" id="UP000625711">
    <property type="component" value="Unassembled WGS sequence"/>
</dbReference>
<dbReference type="PRINTS" id="PR00385">
    <property type="entry name" value="P450"/>
</dbReference>
<accession>A0A834IZG4</accession>
<evidence type="ECO:0000313" key="10">
    <source>
        <dbReference type="Proteomes" id="UP000625711"/>
    </source>
</evidence>
<dbReference type="GO" id="GO:0004497">
    <property type="term" value="F:monooxygenase activity"/>
    <property type="evidence" value="ECO:0007669"/>
    <property type="project" value="UniProtKB-KW"/>
</dbReference>